<dbReference type="PATRIC" id="fig|1276229.3.peg.478"/>
<proteinExistence type="predicted"/>
<evidence type="ECO:0000313" key="1">
    <source>
        <dbReference type="EMBL" id="AGM26075.1"/>
    </source>
</evidence>
<dbReference type="HOGENOM" id="CLU_2358302_0_0_14"/>
<dbReference type="STRING" id="1276229.SSYRP_v1c04830"/>
<gene>
    <name evidence="1" type="ORF">SSYRP_v1c04830</name>
</gene>
<evidence type="ECO:0000313" key="2">
    <source>
        <dbReference type="Proteomes" id="UP000013963"/>
    </source>
</evidence>
<dbReference type="EMBL" id="CP005078">
    <property type="protein sequence ID" value="AGM26075.1"/>
    <property type="molecule type" value="Genomic_DNA"/>
</dbReference>
<accession>R4UIU2</accession>
<dbReference type="AlphaFoldDB" id="R4UIU2"/>
<name>R4UIU2_9MOLU</name>
<sequence length="96" mass="11615">MATINKVHIKHNWYARMIEFLNKAEYNSATKSWQAYRNDLLHWNNWGDKKLTYKPPALVEYKRGPSGKGYYEIKADLLKEAIQFWRDNYEIKWMGE</sequence>
<dbReference type="KEGG" id="ssyr:SSYRP_v1c04830"/>
<reference evidence="1 2" key="1">
    <citation type="journal article" date="2013" name="Genome Biol. Evol.">
        <title>Complete genomes of two dipteran-associated spiroplasmas provided insights into the origin, dynamics, and impacts of viral invasion in spiroplasma.</title>
        <authorList>
            <person name="Ku C."/>
            <person name="Lo W.S."/>
            <person name="Chen L.L."/>
            <person name="Kuo C.H."/>
        </authorList>
    </citation>
    <scope>NUCLEOTIDE SEQUENCE [LARGE SCALE GENOMIC DNA]</scope>
    <source>
        <strain evidence="1">EA-1</strain>
    </source>
</reference>
<dbReference type="Proteomes" id="UP000013963">
    <property type="component" value="Chromosome"/>
</dbReference>
<dbReference type="OrthoDB" id="9800505at2"/>
<keyword evidence="2" id="KW-1185">Reference proteome</keyword>
<organism evidence="1 2">
    <name type="scientific">Spiroplasma syrphidicola EA-1</name>
    <dbReference type="NCBI Taxonomy" id="1276229"/>
    <lineage>
        <taxon>Bacteria</taxon>
        <taxon>Bacillati</taxon>
        <taxon>Mycoplasmatota</taxon>
        <taxon>Mollicutes</taxon>
        <taxon>Entomoplasmatales</taxon>
        <taxon>Spiroplasmataceae</taxon>
        <taxon>Spiroplasma</taxon>
    </lineage>
</organism>
<dbReference type="RefSeq" id="WP_016340721.1">
    <property type="nucleotide sequence ID" value="NC_021284.1"/>
</dbReference>
<protein>
    <submittedName>
        <fullName evidence="1">Uncharacterized protein</fullName>
    </submittedName>
</protein>